<dbReference type="Pfam" id="PF00356">
    <property type="entry name" value="LacI"/>
    <property type="match status" value="1"/>
</dbReference>
<dbReference type="Gene3D" id="1.10.260.40">
    <property type="entry name" value="lambda repressor-like DNA-binding domains"/>
    <property type="match status" value="1"/>
</dbReference>
<proteinExistence type="predicted"/>
<comment type="caution">
    <text evidence="5">The sequence shown here is derived from an EMBL/GenBank/DDBJ whole genome shotgun (WGS) entry which is preliminary data.</text>
</comment>
<dbReference type="CDD" id="cd06267">
    <property type="entry name" value="PBP1_LacI_sugar_binding-like"/>
    <property type="match status" value="1"/>
</dbReference>
<organism evidence="5 6">
    <name type="scientific">Bifidobacterium vansinderenii</name>
    <dbReference type="NCBI Taxonomy" id="1984871"/>
    <lineage>
        <taxon>Bacteria</taxon>
        <taxon>Bacillati</taxon>
        <taxon>Actinomycetota</taxon>
        <taxon>Actinomycetes</taxon>
        <taxon>Bifidobacteriales</taxon>
        <taxon>Bifidobacteriaceae</taxon>
        <taxon>Bifidobacterium</taxon>
    </lineage>
</organism>
<dbReference type="PANTHER" id="PTHR30146:SF109">
    <property type="entry name" value="HTH-TYPE TRANSCRIPTIONAL REGULATOR GALS"/>
    <property type="match status" value="1"/>
</dbReference>
<evidence type="ECO:0000256" key="3">
    <source>
        <dbReference type="ARBA" id="ARBA00023163"/>
    </source>
</evidence>
<dbReference type="Pfam" id="PF13377">
    <property type="entry name" value="Peripla_BP_3"/>
    <property type="match status" value="1"/>
</dbReference>
<protein>
    <submittedName>
        <fullName evidence="5">LacI family transcriptional regulator</fullName>
    </submittedName>
</protein>
<dbReference type="PROSITE" id="PS50932">
    <property type="entry name" value="HTH_LACI_2"/>
    <property type="match status" value="1"/>
</dbReference>
<keyword evidence="3" id="KW-0804">Transcription</keyword>
<dbReference type="EMBL" id="NEWD01000021">
    <property type="protein sequence ID" value="OXN00161.1"/>
    <property type="molecule type" value="Genomic_DNA"/>
</dbReference>
<dbReference type="SUPFAM" id="SSF53822">
    <property type="entry name" value="Periplasmic binding protein-like I"/>
    <property type="match status" value="1"/>
</dbReference>
<keyword evidence="6" id="KW-1185">Reference proteome</keyword>
<evidence type="ECO:0000313" key="6">
    <source>
        <dbReference type="Proteomes" id="UP000215433"/>
    </source>
</evidence>
<dbReference type="GO" id="GO:0000976">
    <property type="term" value="F:transcription cis-regulatory region binding"/>
    <property type="evidence" value="ECO:0007669"/>
    <property type="project" value="TreeGrafter"/>
</dbReference>
<dbReference type="InterPro" id="IPR046335">
    <property type="entry name" value="LacI/GalR-like_sensor"/>
</dbReference>
<evidence type="ECO:0000256" key="2">
    <source>
        <dbReference type="ARBA" id="ARBA00023125"/>
    </source>
</evidence>
<feature type="domain" description="HTH lacI-type" evidence="4">
    <location>
        <begin position="9"/>
        <end position="88"/>
    </location>
</feature>
<dbReference type="PANTHER" id="PTHR30146">
    <property type="entry name" value="LACI-RELATED TRANSCRIPTIONAL REPRESSOR"/>
    <property type="match status" value="1"/>
</dbReference>
<evidence type="ECO:0000313" key="5">
    <source>
        <dbReference type="EMBL" id="OXN00161.1"/>
    </source>
</evidence>
<dbReference type="InterPro" id="IPR010982">
    <property type="entry name" value="Lambda_DNA-bd_dom_sf"/>
</dbReference>
<dbReference type="OrthoDB" id="37081at2"/>
<dbReference type="AlphaFoldDB" id="A0A229VX11"/>
<gene>
    <name evidence="5" type="ORF">Tam10B_1635</name>
</gene>
<name>A0A229VX11_9BIFI</name>
<dbReference type="RefSeq" id="WP_158214171.1">
    <property type="nucleotide sequence ID" value="NZ_NEWD01000021.1"/>
</dbReference>
<dbReference type="InterPro" id="IPR028082">
    <property type="entry name" value="Peripla_BP_I"/>
</dbReference>
<evidence type="ECO:0000259" key="4">
    <source>
        <dbReference type="PROSITE" id="PS50932"/>
    </source>
</evidence>
<dbReference type="InterPro" id="IPR000843">
    <property type="entry name" value="HTH_LacI"/>
</dbReference>
<reference evidence="5 6" key="1">
    <citation type="submission" date="2017-05" db="EMBL/GenBank/DDBJ databases">
        <title>Bifidobacterium vansinderenii sp. nov.</title>
        <authorList>
            <person name="Lugli G.A."/>
            <person name="Duranti S."/>
            <person name="Mangifesta M."/>
        </authorList>
    </citation>
    <scope>NUCLEOTIDE SEQUENCE [LARGE SCALE GENOMIC DNA]</scope>
    <source>
        <strain evidence="5 6">Tam10B</strain>
    </source>
</reference>
<dbReference type="GO" id="GO:0003700">
    <property type="term" value="F:DNA-binding transcription factor activity"/>
    <property type="evidence" value="ECO:0007669"/>
    <property type="project" value="TreeGrafter"/>
</dbReference>
<dbReference type="CDD" id="cd01392">
    <property type="entry name" value="HTH_LacI"/>
    <property type="match status" value="1"/>
</dbReference>
<dbReference type="SUPFAM" id="SSF47413">
    <property type="entry name" value="lambda repressor-like DNA-binding domains"/>
    <property type="match status" value="1"/>
</dbReference>
<dbReference type="SMART" id="SM00354">
    <property type="entry name" value="HTH_LACI"/>
    <property type="match status" value="1"/>
</dbReference>
<keyword evidence="1" id="KW-0805">Transcription regulation</keyword>
<dbReference type="Proteomes" id="UP000215433">
    <property type="component" value="Unassembled WGS sequence"/>
</dbReference>
<dbReference type="Gene3D" id="3.40.50.2300">
    <property type="match status" value="2"/>
</dbReference>
<accession>A0A229VX11</accession>
<evidence type="ECO:0000256" key="1">
    <source>
        <dbReference type="ARBA" id="ARBA00023015"/>
    </source>
</evidence>
<keyword evidence="2" id="KW-0238">DNA-binding</keyword>
<sequence>MSNDDHSAATIWDVAQAAGVSIATVSRAFRQPNRVNARTLERVRQAADRLGYHTDLVEPVRTDDERLRGLISLVVSDLENPAAAQLARAVQKQCESKNFGLLIADSEGDVTRELAIVHRSLAHVDGVILGSSRLSDAAIRKAAQIKPLISQNRQVGGVKSIVVDEGPALAEAVDALYRLGHRSLTYLSGPDRSWQNGLRRNAVMRACESCGMAFQRIRVVDPVERHRKESFSQFMERPTGAVIAFNDAVAMEFILFLIDNGIRVPRDVSVVGVDDVPMSRLFTPSLTTIGIPRRETGRLAATTLIGQILHTEVIDAAPISVGATFVPRNSIGPAPDHDGTR</sequence>